<feature type="region of interest" description="Disordered" evidence="10">
    <location>
        <begin position="158"/>
        <end position="311"/>
    </location>
</feature>
<proteinExistence type="inferred from homology"/>
<evidence type="ECO:0000313" key="13">
    <source>
        <dbReference type="EMBL" id="PWY99222.1"/>
    </source>
</evidence>
<feature type="compositionally biased region" description="Polar residues" evidence="10">
    <location>
        <begin position="270"/>
        <end position="283"/>
    </location>
</feature>
<feature type="region of interest" description="Disordered" evidence="10">
    <location>
        <begin position="492"/>
        <end position="512"/>
    </location>
</feature>
<dbReference type="InParanoid" id="A0A317XN43"/>
<feature type="compositionally biased region" description="Low complexity" evidence="10">
    <location>
        <begin position="179"/>
        <end position="234"/>
    </location>
</feature>
<feature type="compositionally biased region" description="Polar residues" evidence="10">
    <location>
        <begin position="158"/>
        <end position="170"/>
    </location>
</feature>
<dbReference type="Gene3D" id="1.10.1410.10">
    <property type="match status" value="1"/>
</dbReference>
<keyword evidence="14" id="KW-1185">Reference proteome</keyword>
<dbReference type="PANTHER" id="PTHR12271:SF40">
    <property type="entry name" value="POLY(A) RNA POLYMERASE GLD2"/>
    <property type="match status" value="1"/>
</dbReference>
<evidence type="ECO:0000256" key="7">
    <source>
        <dbReference type="ARBA" id="ARBA00022679"/>
    </source>
</evidence>
<evidence type="ECO:0000256" key="6">
    <source>
        <dbReference type="ARBA" id="ARBA00022490"/>
    </source>
</evidence>
<dbReference type="GO" id="GO:0046872">
    <property type="term" value="F:metal ion binding"/>
    <property type="evidence" value="ECO:0007669"/>
    <property type="project" value="UniProtKB-KW"/>
</dbReference>
<keyword evidence="7" id="KW-0808">Transferase</keyword>
<feature type="compositionally biased region" description="Low complexity" evidence="10">
    <location>
        <begin position="288"/>
        <end position="301"/>
    </location>
</feature>
<dbReference type="PANTHER" id="PTHR12271">
    <property type="entry name" value="POLY A POLYMERASE CID PAP -RELATED"/>
    <property type="match status" value="1"/>
</dbReference>
<feature type="domain" description="Poly(A) RNA polymerase mitochondrial-like central palm" evidence="12">
    <location>
        <begin position="539"/>
        <end position="687"/>
    </location>
</feature>
<feature type="region of interest" description="Disordered" evidence="10">
    <location>
        <begin position="1"/>
        <end position="133"/>
    </location>
</feature>
<dbReference type="EC" id="2.7.7.19" evidence="5"/>
<feature type="compositionally biased region" description="Low complexity" evidence="10">
    <location>
        <begin position="330"/>
        <end position="349"/>
    </location>
</feature>
<dbReference type="GO" id="GO:1990817">
    <property type="term" value="F:poly(A) RNA polymerase activity"/>
    <property type="evidence" value="ECO:0007669"/>
    <property type="project" value="UniProtKB-EC"/>
</dbReference>
<dbReference type="Proteomes" id="UP000246740">
    <property type="component" value="Unassembled WGS sequence"/>
</dbReference>
<comment type="subcellular location">
    <subcellularLocation>
        <location evidence="3">Cytoplasm</location>
    </subcellularLocation>
</comment>
<feature type="compositionally biased region" description="Low complexity" evidence="10">
    <location>
        <begin position="102"/>
        <end position="117"/>
    </location>
</feature>
<dbReference type="SUPFAM" id="SSF81301">
    <property type="entry name" value="Nucleotidyltransferase"/>
    <property type="match status" value="1"/>
</dbReference>
<dbReference type="SUPFAM" id="SSF81631">
    <property type="entry name" value="PAP/OAS1 substrate-binding domain"/>
    <property type="match status" value="1"/>
</dbReference>
<evidence type="ECO:0000313" key="14">
    <source>
        <dbReference type="Proteomes" id="UP000246740"/>
    </source>
</evidence>
<comment type="cofactor">
    <cofactor evidence="1">
        <name>Mn(2+)</name>
        <dbReference type="ChEBI" id="CHEBI:29035"/>
    </cofactor>
</comment>
<evidence type="ECO:0000256" key="8">
    <source>
        <dbReference type="ARBA" id="ARBA00022723"/>
    </source>
</evidence>
<feature type="compositionally biased region" description="Polar residues" evidence="10">
    <location>
        <begin position="357"/>
        <end position="366"/>
    </location>
</feature>
<keyword evidence="8" id="KW-0479">Metal-binding</keyword>
<dbReference type="STRING" id="1882483.A0A317XN43"/>
<evidence type="ECO:0000256" key="2">
    <source>
        <dbReference type="ARBA" id="ARBA00001946"/>
    </source>
</evidence>
<reference evidence="13 14" key="1">
    <citation type="journal article" date="2018" name="Mol. Biol. Evol.">
        <title>Broad Genomic Sampling Reveals a Smut Pathogenic Ancestry of the Fungal Clade Ustilaginomycotina.</title>
        <authorList>
            <person name="Kijpornyongpan T."/>
            <person name="Mondo S.J."/>
            <person name="Barry K."/>
            <person name="Sandor L."/>
            <person name="Lee J."/>
            <person name="Lipzen A."/>
            <person name="Pangilinan J."/>
            <person name="LaButti K."/>
            <person name="Hainaut M."/>
            <person name="Henrissat B."/>
            <person name="Grigoriev I.V."/>
            <person name="Spatafora J.W."/>
            <person name="Aime M.C."/>
        </authorList>
    </citation>
    <scope>NUCLEOTIDE SEQUENCE [LARGE SCALE GENOMIC DNA]</scope>
    <source>
        <strain evidence="13 14">MCA 3645</strain>
    </source>
</reference>
<accession>A0A317XN43</accession>
<feature type="compositionally biased region" description="Low complexity" evidence="10">
    <location>
        <begin position="1"/>
        <end position="65"/>
    </location>
</feature>
<feature type="region of interest" description="Disordered" evidence="10">
    <location>
        <begin position="973"/>
        <end position="1027"/>
    </location>
</feature>
<dbReference type="InterPro" id="IPR002058">
    <property type="entry name" value="PAP_assoc"/>
</dbReference>
<dbReference type="EMBL" id="KZ819196">
    <property type="protein sequence ID" value="PWY99222.1"/>
    <property type="molecule type" value="Genomic_DNA"/>
</dbReference>
<evidence type="ECO:0000256" key="10">
    <source>
        <dbReference type="SAM" id="MobiDB-lite"/>
    </source>
</evidence>
<evidence type="ECO:0000259" key="11">
    <source>
        <dbReference type="Pfam" id="PF03828"/>
    </source>
</evidence>
<dbReference type="GO" id="GO:0005737">
    <property type="term" value="C:cytoplasm"/>
    <property type="evidence" value="ECO:0007669"/>
    <property type="project" value="UniProtKB-SubCell"/>
</dbReference>
<dbReference type="OrthoDB" id="407432at2759"/>
<dbReference type="CDD" id="cd05402">
    <property type="entry name" value="NT_PAP_TUTase"/>
    <property type="match status" value="1"/>
</dbReference>
<evidence type="ECO:0000259" key="12">
    <source>
        <dbReference type="Pfam" id="PF22600"/>
    </source>
</evidence>
<comment type="similarity">
    <text evidence="4">Belongs to the DNA polymerase type-B-like family.</text>
</comment>
<name>A0A317XN43_9BASI</name>
<dbReference type="InterPro" id="IPR043519">
    <property type="entry name" value="NT_sf"/>
</dbReference>
<feature type="domain" description="PAP-associated" evidence="11">
    <location>
        <begin position="784"/>
        <end position="834"/>
    </location>
</feature>
<evidence type="ECO:0000256" key="4">
    <source>
        <dbReference type="ARBA" id="ARBA00008593"/>
    </source>
</evidence>
<evidence type="ECO:0000256" key="5">
    <source>
        <dbReference type="ARBA" id="ARBA00012388"/>
    </source>
</evidence>
<dbReference type="Pfam" id="PF22600">
    <property type="entry name" value="MTPAP-like_central"/>
    <property type="match status" value="1"/>
</dbReference>
<evidence type="ECO:0000256" key="3">
    <source>
        <dbReference type="ARBA" id="ARBA00004496"/>
    </source>
</evidence>
<evidence type="ECO:0000256" key="1">
    <source>
        <dbReference type="ARBA" id="ARBA00001936"/>
    </source>
</evidence>
<dbReference type="InterPro" id="IPR054708">
    <property type="entry name" value="MTPAP-like_central"/>
</dbReference>
<evidence type="ECO:0000256" key="9">
    <source>
        <dbReference type="ARBA" id="ARBA00022842"/>
    </source>
</evidence>
<gene>
    <name evidence="13" type="ORF">BCV70DRAFT_207404</name>
</gene>
<dbReference type="GO" id="GO:0010605">
    <property type="term" value="P:negative regulation of macromolecule metabolic process"/>
    <property type="evidence" value="ECO:0007669"/>
    <property type="project" value="UniProtKB-ARBA"/>
</dbReference>
<keyword evidence="6" id="KW-0963">Cytoplasm</keyword>
<feature type="region of interest" description="Disordered" evidence="10">
    <location>
        <begin position="330"/>
        <end position="388"/>
    </location>
</feature>
<sequence length="1347" mass="141949">MSHANAAPTATSASATPPAPAVVGGHAPSFSSAHLPSTSSSLATPLSSSSSSPPLEATATSAEAASGERVQPHTHRPSTNVDVLDSRGASSITGINKAARPNTSASSSNTSELSSALRADLAPQSGPSLGAKHNFYPQQSAVAATTTQETHSPATLTTAADRTSGSSISAHSPGRAGVPSSASKLAAPSLGSVPCSRSVSASSSRSTSSTHSSNTNTTHTTTATGMPTTTTTTTFARKQSIARSEASAKMKATLSASTEKVAAQRRPSAPSATSIPRPQNGSATPIPATASAGQSSIASSATKTGARAGPAVSTAAGQLPLEQSVSIPLTSTSAPASTSISTTASSAPSPSIPPAAQFSTAASNDAATPRASAMGSVMPERSASMSSVMPPPAMVHATHSVAGSPNSRFRSHTSVPNPNNGHNYGSPQTHGVVHAHAHTHAHGHGQGLGPQTHHPYGNGHVGYASGARSLRASPQMRAMSQGHVPVPPLPGMTSSAMSSPSAPSSAYGGPGAAGAIATSPGHGPVLSGPQWERHTAELTSCITAFLSPILPTEEEYRIKEATRRQLERLANRVSPGAKLLAFGSMANGFALRNSDMDLCCLTRKPEVKSDDAQPPQQEHTASELVEILGQLIREETDFTVMPLPKARIPIIKINRTKTEGLPYEIACDIGFENRLALENTRLLLSYAMVDPSRLRSLVLFLKVWAKRRKLNSPYTGTLSSYGYTLLVLFFLVHVKRPAVLPNLQRLPPARAMKPEEMELNGNNIYFYDDIATLRKTWTSDNTENVGELLIDFFRYFAKEFGYAKDVISLKSETGILAKETVGWASELCIEDPFQKGYNVSRTVTKDGLYTIRGEFMRASRILTNTRGQKVSVLIAELCEEREDGLSRAPDLPGSLGQRYPYHPANGPGGGVNGGAHYGGARSYRDLYTGPRRFDPSSASGHGGSFAFEQMARGLGQGVAFPPTAAMLAPLSRTQGLSPKPSAPRFGGGSGEVAFSSAQSDSGGYGSPDYARSGVGHASARTSPSFKHAVPSGYPAATGANALEAFAYGAEISFGPEPVHTTRDDLGAISPYQSKDLGVKSKCHLEVFLPYRQVNQHTGILVSVQTFDQLLVTTVSEPILVVAAAHFMQREHNPSSSQYYKIIADILPELLYTNMVDLHSLYEQFLSCLLLLGSLDANKLEGFSSLISNTGTHICVIPLRALLALLLGKEYSLHNSQDRAELEQRISGHWASFTHSYPLKKAVKDHISTDALVCTWLHTAAFQCQKQQEGINLIIPVYTGNPMGTLDQANFTYLGVQCKMKTKVTKLVLSICLSGESAPKMATLEEPTVRMAPGVCSPQYGYCGLEQG</sequence>
<organism evidence="13 14">
    <name type="scientific">Testicularia cyperi</name>
    <dbReference type="NCBI Taxonomy" id="1882483"/>
    <lineage>
        <taxon>Eukaryota</taxon>
        <taxon>Fungi</taxon>
        <taxon>Dikarya</taxon>
        <taxon>Basidiomycota</taxon>
        <taxon>Ustilaginomycotina</taxon>
        <taxon>Ustilaginomycetes</taxon>
        <taxon>Ustilaginales</taxon>
        <taxon>Anthracoideaceae</taxon>
        <taxon>Testicularia</taxon>
    </lineage>
</organism>
<comment type="cofactor">
    <cofactor evidence="2">
        <name>Mg(2+)</name>
        <dbReference type="ChEBI" id="CHEBI:18420"/>
    </cofactor>
</comment>
<dbReference type="GO" id="GO:0031123">
    <property type="term" value="P:RNA 3'-end processing"/>
    <property type="evidence" value="ECO:0007669"/>
    <property type="project" value="TreeGrafter"/>
</dbReference>
<dbReference type="Pfam" id="PF03828">
    <property type="entry name" value="PAP_assoc"/>
    <property type="match status" value="1"/>
</dbReference>
<dbReference type="Gene3D" id="3.30.460.10">
    <property type="entry name" value="Beta Polymerase, domain 2"/>
    <property type="match status" value="1"/>
</dbReference>
<protein>
    <recommendedName>
        <fullName evidence="5">polynucleotide adenylyltransferase</fullName>
        <ecNumber evidence="5">2.7.7.19</ecNumber>
    </recommendedName>
</protein>
<keyword evidence="9" id="KW-0460">Magnesium</keyword>